<dbReference type="Proteomes" id="UP001207468">
    <property type="component" value="Unassembled WGS sequence"/>
</dbReference>
<evidence type="ECO:0000313" key="1">
    <source>
        <dbReference type="EMBL" id="KAI9454813.1"/>
    </source>
</evidence>
<accession>A0ACC0U126</accession>
<keyword evidence="2" id="KW-1185">Reference proteome</keyword>
<protein>
    <submittedName>
        <fullName evidence="1">Uncharacterized protein</fullName>
    </submittedName>
</protein>
<dbReference type="EMBL" id="JAGFNK010000265">
    <property type="protein sequence ID" value="KAI9454813.1"/>
    <property type="molecule type" value="Genomic_DNA"/>
</dbReference>
<reference evidence="1" key="1">
    <citation type="submission" date="2021-03" db="EMBL/GenBank/DDBJ databases">
        <title>Evolutionary priming and transition to the ectomycorrhizal habit in an iconic lineage of mushroom-forming fungi: is preadaptation a requirement?</title>
        <authorList>
            <consortium name="DOE Joint Genome Institute"/>
            <person name="Looney B.P."/>
            <person name="Miyauchi S."/>
            <person name="Morin E."/>
            <person name="Drula E."/>
            <person name="Courty P.E."/>
            <person name="Chicoki N."/>
            <person name="Fauchery L."/>
            <person name="Kohler A."/>
            <person name="Kuo A."/>
            <person name="LaButti K."/>
            <person name="Pangilinan J."/>
            <person name="Lipzen A."/>
            <person name="Riley R."/>
            <person name="Andreopoulos W."/>
            <person name="He G."/>
            <person name="Johnson J."/>
            <person name="Barry K.W."/>
            <person name="Grigoriev I.V."/>
            <person name="Nagy L."/>
            <person name="Hibbett D."/>
            <person name="Henrissat B."/>
            <person name="Matheny P.B."/>
            <person name="Labbe J."/>
            <person name="Martin A.F."/>
        </authorList>
    </citation>
    <scope>NUCLEOTIDE SEQUENCE</scope>
    <source>
        <strain evidence="1">BPL698</strain>
    </source>
</reference>
<name>A0ACC0U126_9AGAM</name>
<evidence type="ECO:0000313" key="2">
    <source>
        <dbReference type="Proteomes" id="UP001207468"/>
    </source>
</evidence>
<sequence length="154" mass="17181">MPILVVDKWWWTCRSINQHLQVQFSPAEFPFTSYSGVTMRTTYVLVIFCLVIGIAPSLSLPQKKADVIKFSFPRKLTVPSRLGNFGSSPNYEGAPPSSSDSNHVVPNDDSPSTPHIAVKSASFNHQEVVDLMASLRQDDQSVAGRRGRWSKFKL</sequence>
<comment type="caution">
    <text evidence="1">The sequence shown here is derived from an EMBL/GenBank/DDBJ whole genome shotgun (WGS) entry which is preliminary data.</text>
</comment>
<proteinExistence type="predicted"/>
<organism evidence="1 2">
    <name type="scientific">Russula earlei</name>
    <dbReference type="NCBI Taxonomy" id="71964"/>
    <lineage>
        <taxon>Eukaryota</taxon>
        <taxon>Fungi</taxon>
        <taxon>Dikarya</taxon>
        <taxon>Basidiomycota</taxon>
        <taxon>Agaricomycotina</taxon>
        <taxon>Agaricomycetes</taxon>
        <taxon>Russulales</taxon>
        <taxon>Russulaceae</taxon>
        <taxon>Russula</taxon>
    </lineage>
</organism>
<gene>
    <name evidence="1" type="ORF">F5148DRAFT_414889</name>
</gene>